<dbReference type="PANTHER" id="PTHR45825:SF11">
    <property type="entry name" value="ALPHA AMYLASE DOMAIN-CONTAINING PROTEIN"/>
    <property type="match status" value="1"/>
</dbReference>
<dbReference type="PANTHER" id="PTHR45825">
    <property type="entry name" value="GRANULE-BOUND STARCH SYNTHASE 1, CHLOROPLASTIC/AMYLOPLASTIC"/>
    <property type="match status" value="1"/>
</dbReference>
<evidence type="ECO:0000313" key="2">
    <source>
        <dbReference type="Proteomes" id="UP001526076"/>
    </source>
</evidence>
<reference evidence="1 2" key="1">
    <citation type="submission" date="2022-10" db="EMBL/GenBank/DDBJ databases">
        <title>Comparative genomic study of S. anginosus.</title>
        <authorList>
            <person name="Prasad A."/>
            <person name="Ene A."/>
            <person name="Jablonska S."/>
            <person name="Du J."/>
            <person name="Wolfe A.J."/>
            <person name="Putonti C."/>
        </authorList>
    </citation>
    <scope>NUCLEOTIDE SEQUENCE [LARGE SCALE GENOMIC DNA]</scope>
    <source>
        <strain evidence="1 2">UMB9231</strain>
    </source>
</reference>
<comment type="caution">
    <text evidence="1">The sequence shown here is derived from an EMBL/GenBank/DDBJ whole genome shotgun (WGS) entry which is preliminary data.</text>
</comment>
<feature type="non-terminal residue" evidence="1">
    <location>
        <position position="1"/>
    </location>
</feature>
<dbReference type="EMBL" id="JAPAHU010000440">
    <property type="protein sequence ID" value="MCW1043353.1"/>
    <property type="molecule type" value="Genomic_DNA"/>
</dbReference>
<dbReference type="Proteomes" id="UP001526076">
    <property type="component" value="Unassembled WGS sequence"/>
</dbReference>
<accession>A0ABT3EEE6</accession>
<name>A0ABT3EEE6_STRAP</name>
<organism evidence="1 2">
    <name type="scientific">Streptococcus anginosus</name>
    <dbReference type="NCBI Taxonomy" id="1328"/>
    <lineage>
        <taxon>Bacteria</taxon>
        <taxon>Bacillati</taxon>
        <taxon>Bacillota</taxon>
        <taxon>Bacilli</taxon>
        <taxon>Lactobacillales</taxon>
        <taxon>Streptococcaceae</taxon>
        <taxon>Streptococcus</taxon>
        <taxon>Streptococcus anginosus group</taxon>
    </lineage>
</organism>
<protein>
    <submittedName>
        <fullName evidence="1">Starch synthase</fullName>
    </submittedName>
</protein>
<dbReference type="SUPFAM" id="SSF53756">
    <property type="entry name" value="UDP-Glycosyltransferase/glycogen phosphorylase"/>
    <property type="match status" value="1"/>
</dbReference>
<evidence type="ECO:0000313" key="1">
    <source>
        <dbReference type="EMBL" id="MCW1043353.1"/>
    </source>
</evidence>
<sequence length="80" mass="8820">VSGIVNGIDADLYNPQTDALLDYHFNLEDLSGKAQNKAKLQERVGLPVRADVPLVGIVSRLTRQKGFDVVVESLHHILQN</sequence>
<feature type="non-terminal residue" evidence="1">
    <location>
        <position position="80"/>
    </location>
</feature>
<keyword evidence="2" id="KW-1185">Reference proteome</keyword>
<proteinExistence type="predicted"/>
<dbReference type="Gene3D" id="3.40.50.2000">
    <property type="entry name" value="Glycogen Phosphorylase B"/>
    <property type="match status" value="1"/>
</dbReference>
<gene>
    <name evidence="1" type="ORF">OJ597_13325</name>
</gene>